<evidence type="ECO:0000313" key="3">
    <source>
        <dbReference type="Proteomes" id="UP000261931"/>
    </source>
</evidence>
<dbReference type="NCBIfam" id="NF041043">
    <property type="entry name" value="BPSS1780_fam"/>
    <property type="match status" value="1"/>
</dbReference>
<keyword evidence="1" id="KW-0472">Membrane</keyword>
<feature type="transmembrane region" description="Helical" evidence="1">
    <location>
        <begin position="48"/>
        <end position="69"/>
    </location>
</feature>
<evidence type="ECO:0000256" key="1">
    <source>
        <dbReference type="SAM" id="Phobius"/>
    </source>
</evidence>
<feature type="transmembrane region" description="Helical" evidence="1">
    <location>
        <begin position="147"/>
        <end position="170"/>
    </location>
</feature>
<proteinExistence type="predicted"/>
<comment type="caution">
    <text evidence="2">The sequence shown here is derived from an EMBL/GenBank/DDBJ whole genome shotgun (WGS) entry which is preliminary data.</text>
</comment>
<keyword evidence="1" id="KW-0812">Transmembrane</keyword>
<evidence type="ECO:0000313" key="2">
    <source>
        <dbReference type="EMBL" id="RFP79996.1"/>
    </source>
</evidence>
<feature type="transmembrane region" description="Helical" evidence="1">
    <location>
        <begin position="21"/>
        <end position="42"/>
    </location>
</feature>
<feature type="transmembrane region" description="Helical" evidence="1">
    <location>
        <begin position="191"/>
        <end position="214"/>
    </location>
</feature>
<organism evidence="2 3">
    <name type="scientific">Hydrogenophaga borbori</name>
    <dbReference type="NCBI Taxonomy" id="2294117"/>
    <lineage>
        <taxon>Bacteria</taxon>
        <taxon>Pseudomonadati</taxon>
        <taxon>Pseudomonadota</taxon>
        <taxon>Betaproteobacteria</taxon>
        <taxon>Burkholderiales</taxon>
        <taxon>Comamonadaceae</taxon>
        <taxon>Hydrogenophaga</taxon>
    </lineage>
</organism>
<evidence type="ECO:0008006" key="4">
    <source>
        <dbReference type="Google" id="ProtNLM"/>
    </source>
</evidence>
<reference evidence="2 3" key="1">
    <citation type="submission" date="2018-08" db="EMBL/GenBank/DDBJ databases">
        <title>Hydrogenophaga sp. LA-38 isolated from sludge.</title>
        <authorList>
            <person name="Im W.-T."/>
        </authorList>
    </citation>
    <scope>NUCLEOTIDE SEQUENCE [LARGE SCALE GENOMIC DNA]</scope>
    <source>
        <strain evidence="2 3">LA-38</strain>
    </source>
</reference>
<dbReference type="RefSeq" id="WP_116958051.1">
    <property type="nucleotide sequence ID" value="NZ_QVLS01000003.1"/>
</dbReference>
<keyword evidence="1" id="KW-1133">Transmembrane helix</keyword>
<dbReference type="InterPro" id="IPR047798">
    <property type="entry name" value="BPSS1780-like"/>
</dbReference>
<dbReference type="Proteomes" id="UP000261931">
    <property type="component" value="Unassembled WGS sequence"/>
</dbReference>
<feature type="transmembrane region" description="Helical" evidence="1">
    <location>
        <begin position="226"/>
        <end position="247"/>
    </location>
</feature>
<dbReference type="EMBL" id="QVLS01000003">
    <property type="protein sequence ID" value="RFP79996.1"/>
    <property type="molecule type" value="Genomic_DNA"/>
</dbReference>
<protein>
    <recommendedName>
        <fullName evidence="4">DUF2189 domain-containing protein</fullName>
    </recommendedName>
</protein>
<dbReference type="AlphaFoldDB" id="A0A372EKS6"/>
<accession>A0A372EKS6</accession>
<feature type="transmembrane region" description="Helical" evidence="1">
    <location>
        <begin position="97"/>
        <end position="119"/>
    </location>
</feature>
<name>A0A372EKS6_9BURK</name>
<sequence>MKLQVNKASLGWMWVKLGMRTFLRQPLAMSGLFFMFMALVSVLSIVPILGTAVAAALVPAATLGLMAATREAEQGRFPMPSLLLTAFRGGAERRRGMLLLGAMYAVALFLVMGVGALFADGSPTPLPEGTAEVTPDMVGAAIGRPGLWAALLAYLPVLMAFWHAPALVFWHGVPPAKSLFFSLVACWSNKGAMLLFVAGWTVVFMLTGLLLGMLGSIVGGPEVMQVVVYPIVLFMASMFHTSLWFTVRDSFAFDAPEPNTPPSA</sequence>
<gene>
    <name evidence="2" type="ORF">DY262_05945</name>
</gene>
<keyword evidence="3" id="KW-1185">Reference proteome</keyword>